<dbReference type="InterPro" id="IPR010982">
    <property type="entry name" value="Lambda_DNA-bd_dom_sf"/>
</dbReference>
<sequence length="117" mass="13070">MKSCASGSAPEGSVGDRLREERVRLNLSQEDLAQAGGVNRNTQGSYERGVRNPDTAYLLAVAELGVEVDFVLFGKRSLDSGLDPEETQIIEQYRHIPEQDQRALRRFLQAMFDDASR</sequence>
<dbReference type="GO" id="GO:0003677">
    <property type="term" value="F:DNA binding"/>
    <property type="evidence" value="ECO:0007669"/>
    <property type="project" value="InterPro"/>
</dbReference>
<feature type="domain" description="HTH cro/C1-type" evidence="1">
    <location>
        <begin position="18"/>
        <end position="71"/>
    </location>
</feature>
<evidence type="ECO:0000259" key="1">
    <source>
        <dbReference type="PROSITE" id="PS50943"/>
    </source>
</evidence>
<dbReference type="InterPro" id="IPR001387">
    <property type="entry name" value="Cro/C1-type_HTH"/>
</dbReference>
<dbReference type="SUPFAM" id="SSF47413">
    <property type="entry name" value="lambda repressor-like DNA-binding domains"/>
    <property type="match status" value="1"/>
</dbReference>
<dbReference type="Pfam" id="PF01381">
    <property type="entry name" value="HTH_3"/>
    <property type="match status" value="1"/>
</dbReference>
<dbReference type="SMART" id="SM00530">
    <property type="entry name" value="HTH_XRE"/>
    <property type="match status" value="1"/>
</dbReference>
<gene>
    <name evidence="2" type="ORF">IEC33019_4974</name>
</gene>
<dbReference type="Gene3D" id="1.10.260.40">
    <property type="entry name" value="lambda repressor-like DNA-binding domains"/>
    <property type="match status" value="1"/>
</dbReference>
<dbReference type="CDD" id="cd00093">
    <property type="entry name" value="HTH_XRE"/>
    <property type="match status" value="1"/>
</dbReference>
<dbReference type="AlphaFoldDB" id="A0A1B2FE08"/>
<organism evidence="2">
    <name type="scientific">Pseudomonas putida</name>
    <name type="common">Arthrobacter siderocapsulatus</name>
    <dbReference type="NCBI Taxonomy" id="303"/>
    <lineage>
        <taxon>Bacteria</taxon>
        <taxon>Pseudomonadati</taxon>
        <taxon>Pseudomonadota</taxon>
        <taxon>Gammaproteobacteria</taxon>
        <taxon>Pseudomonadales</taxon>
        <taxon>Pseudomonadaceae</taxon>
        <taxon>Pseudomonas</taxon>
    </lineage>
</organism>
<dbReference type="PROSITE" id="PS50943">
    <property type="entry name" value="HTH_CROC1"/>
    <property type="match status" value="1"/>
</dbReference>
<evidence type="ECO:0000313" key="2">
    <source>
        <dbReference type="EMBL" id="ANY90456.1"/>
    </source>
</evidence>
<proteinExistence type="predicted"/>
<dbReference type="EMBL" id="CP016634">
    <property type="protein sequence ID" value="ANY90456.1"/>
    <property type="molecule type" value="Genomic_DNA"/>
</dbReference>
<reference evidence="2" key="1">
    <citation type="submission" date="2016-07" db="EMBL/GenBank/DDBJ databases">
        <title>New class B carbapenemase carried by novel plasmid in Pseudomonas putida enviromental strain in eastern Amazonia.</title>
        <authorList>
            <person name="Souza C.O."/>
            <person name="Lima K.V."/>
            <person name="Brasiliense D.M."/>
            <person name="Perez-Chaparro P.J."/>
            <person name="Mamizuka E.M."/>
            <person name="Lima M.O."/>
            <person name="Lima L.N."/>
            <person name="McCulloch J.A."/>
        </authorList>
    </citation>
    <scope>NUCLEOTIDE SEQUENCE [LARGE SCALE GENOMIC DNA]</scope>
    <source>
        <strain evidence="2">IEC33019</strain>
    </source>
</reference>
<name>A0A1B2FE08_PSEPU</name>
<protein>
    <submittedName>
        <fullName evidence="2">Transcriptional repressor DicA</fullName>
    </submittedName>
</protein>
<accession>A0A1B2FE08</accession>